<feature type="domain" description="Beta-lactamase-related" evidence="1">
    <location>
        <begin position="51"/>
        <end position="395"/>
    </location>
</feature>
<keyword evidence="3" id="KW-1185">Reference proteome</keyword>
<protein>
    <submittedName>
        <fullName evidence="2">Beta-lactamase</fullName>
    </submittedName>
</protein>
<dbReference type="Proteomes" id="UP000036406">
    <property type="component" value="Chromosome"/>
</dbReference>
<dbReference type="KEGG" id="mpq:ABA45_00430"/>
<dbReference type="PANTHER" id="PTHR43283:SF3">
    <property type="entry name" value="BETA-LACTAMASE FAMILY PROTEIN (AFU_ORTHOLOGUE AFUA_5G07500)"/>
    <property type="match status" value="1"/>
</dbReference>
<evidence type="ECO:0000259" key="1">
    <source>
        <dbReference type="Pfam" id="PF00144"/>
    </source>
</evidence>
<reference evidence="2 3" key="1">
    <citation type="submission" date="2015-05" db="EMBL/GenBank/DDBJ databases">
        <title>Complete genome of Marinobacter psychrophilus strain 20041T isolated from sea-ice of the Canadian Basin.</title>
        <authorList>
            <person name="Song L."/>
            <person name="Ren L."/>
            <person name="Yu Y."/>
            <person name="Wang X."/>
        </authorList>
    </citation>
    <scope>NUCLEOTIDE SEQUENCE [LARGE SCALE GENOMIC DNA]</scope>
    <source>
        <strain evidence="2 3">20041</strain>
    </source>
</reference>
<dbReference type="PANTHER" id="PTHR43283">
    <property type="entry name" value="BETA-LACTAMASE-RELATED"/>
    <property type="match status" value="1"/>
</dbReference>
<dbReference type="Gene3D" id="3.40.710.10">
    <property type="entry name" value="DD-peptidase/beta-lactamase superfamily"/>
    <property type="match status" value="1"/>
</dbReference>
<dbReference type="STRING" id="330734.ABA45_00430"/>
<dbReference type="PATRIC" id="fig|330734.3.peg.92"/>
<sequence>MNALTRRALHTCRVPKDLASVTCRDTAGENPVSAGLRPESVDAVWRSVESLYRTGVHPGIQISLRYRGESVLHRAIGHARGNGPDDSVDTPRVAMTTDTPVCYFSASKAVTAFLIHLLAEQGLVNLMDPVAYYCPEFADNGKRTITLHQILSHRGGIPAIPGDTPTEVLWNPEEIWRLLCEERAVQVNGSKVFYHAITGGFVLQRVLETVTGLTIQQYLDRYIRKPMGMTWFTYGVAAADLNVPAANYATGPRPTWPVSRVVKRALGGDIKSVEAVTNDPRFQQAVIPAGNLYGTAEEMGRFFQMMLNGGVWGGKRICSEITVQRAIQQFGSLQLDRTLMLPMRFSAGMMLGGDPVGVWGPNTRYAFGHVGLINKFCWADSARDISVSLLTTGFPIVGHHLPALGKFLYNVSTAFPQLPEGQRVHVGV</sequence>
<dbReference type="InterPro" id="IPR001466">
    <property type="entry name" value="Beta-lactam-related"/>
</dbReference>
<proteinExistence type="predicted"/>
<evidence type="ECO:0000313" key="3">
    <source>
        <dbReference type="Proteomes" id="UP000036406"/>
    </source>
</evidence>
<dbReference type="InterPro" id="IPR012338">
    <property type="entry name" value="Beta-lactam/transpept-like"/>
</dbReference>
<name>A0A0H4I8T9_9GAMM</name>
<organism evidence="2 3">
    <name type="scientific">Marinobacter psychrophilus</name>
    <dbReference type="NCBI Taxonomy" id="330734"/>
    <lineage>
        <taxon>Bacteria</taxon>
        <taxon>Pseudomonadati</taxon>
        <taxon>Pseudomonadota</taxon>
        <taxon>Gammaproteobacteria</taxon>
        <taxon>Pseudomonadales</taxon>
        <taxon>Marinobacteraceae</taxon>
        <taxon>Marinobacter</taxon>
    </lineage>
</organism>
<dbReference type="AlphaFoldDB" id="A0A0H4I8T9"/>
<accession>A0A0H4I8T9</accession>
<evidence type="ECO:0000313" key="2">
    <source>
        <dbReference type="EMBL" id="AKO54138.1"/>
    </source>
</evidence>
<gene>
    <name evidence="2" type="ORF">ABA45_00430</name>
</gene>
<dbReference type="SUPFAM" id="SSF56601">
    <property type="entry name" value="beta-lactamase/transpeptidase-like"/>
    <property type="match status" value="1"/>
</dbReference>
<dbReference type="Pfam" id="PF00144">
    <property type="entry name" value="Beta-lactamase"/>
    <property type="match status" value="1"/>
</dbReference>
<dbReference type="InterPro" id="IPR050789">
    <property type="entry name" value="Diverse_Enzym_Activities"/>
</dbReference>
<dbReference type="EMBL" id="CP011494">
    <property type="protein sequence ID" value="AKO54138.1"/>
    <property type="molecule type" value="Genomic_DNA"/>
</dbReference>